<protein>
    <submittedName>
        <fullName evidence="1">Uncharacterized protein</fullName>
    </submittedName>
</protein>
<organism evidence="1 2">
    <name type="scientific">Hypericibacter adhaerens</name>
    <dbReference type="NCBI Taxonomy" id="2602016"/>
    <lineage>
        <taxon>Bacteria</taxon>
        <taxon>Pseudomonadati</taxon>
        <taxon>Pseudomonadota</taxon>
        <taxon>Alphaproteobacteria</taxon>
        <taxon>Rhodospirillales</taxon>
        <taxon>Dongiaceae</taxon>
        <taxon>Hypericibacter</taxon>
    </lineage>
</organism>
<sequence length="61" mass="6900">MRAKRSESPTNMAYTIELKLEIRDGSGIADSELIEQVMDAVRAYHNRGRLFSGRRMPDGDS</sequence>
<accession>A0A5J6MWP7</accession>
<dbReference type="AlphaFoldDB" id="A0A5J6MWP7"/>
<keyword evidence="2" id="KW-1185">Reference proteome</keyword>
<dbReference type="Proteomes" id="UP000325797">
    <property type="component" value="Chromosome"/>
</dbReference>
<evidence type="ECO:0000313" key="1">
    <source>
        <dbReference type="EMBL" id="QEX20620.1"/>
    </source>
</evidence>
<name>A0A5J6MWP7_9PROT</name>
<dbReference type="RefSeq" id="WP_151114851.1">
    <property type="nucleotide sequence ID" value="NZ_CP042582.1"/>
</dbReference>
<dbReference type="KEGG" id="hadh:FRZ61_05380"/>
<evidence type="ECO:0000313" key="2">
    <source>
        <dbReference type="Proteomes" id="UP000325797"/>
    </source>
</evidence>
<proteinExistence type="predicted"/>
<dbReference type="EMBL" id="CP042582">
    <property type="protein sequence ID" value="QEX20620.1"/>
    <property type="molecule type" value="Genomic_DNA"/>
</dbReference>
<reference evidence="1 2" key="1">
    <citation type="submission" date="2019-08" db="EMBL/GenBank/DDBJ databases">
        <title>Hyperibacter terrae gen. nov., sp. nov. and Hyperibacter viscosus sp. nov., two new members in the family Rhodospirillaceae isolated from the rhizosphere of Hypericum perforatum.</title>
        <authorList>
            <person name="Noviana Z."/>
        </authorList>
    </citation>
    <scope>NUCLEOTIDE SEQUENCE [LARGE SCALE GENOMIC DNA]</scope>
    <source>
        <strain evidence="1 2">R5959</strain>
    </source>
</reference>
<gene>
    <name evidence="1" type="ORF">FRZ61_05380</name>
</gene>